<proteinExistence type="predicted"/>
<sequence length="101" mass="11399">MSYVFQVPTYEINALASRDRERVDLAPDRKCDCFRGGGAYRARRQLRQQGPFPTDLLPSYQGLSLLLLEAYFFHVRSLPSLLCSKKRGQPPGESDVHGPGE</sequence>
<evidence type="ECO:0000313" key="1">
    <source>
        <dbReference type="EMBL" id="GMN57171.1"/>
    </source>
</evidence>
<dbReference type="AlphaFoldDB" id="A0AA88IY11"/>
<dbReference type="Proteomes" id="UP001187192">
    <property type="component" value="Unassembled WGS sequence"/>
</dbReference>
<comment type="caution">
    <text evidence="1">The sequence shown here is derived from an EMBL/GenBank/DDBJ whole genome shotgun (WGS) entry which is preliminary data.</text>
</comment>
<name>A0AA88IY11_FICCA</name>
<accession>A0AA88IY11</accession>
<keyword evidence="2" id="KW-1185">Reference proteome</keyword>
<organism evidence="1 2">
    <name type="scientific">Ficus carica</name>
    <name type="common">Common fig</name>
    <dbReference type="NCBI Taxonomy" id="3494"/>
    <lineage>
        <taxon>Eukaryota</taxon>
        <taxon>Viridiplantae</taxon>
        <taxon>Streptophyta</taxon>
        <taxon>Embryophyta</taxon>
        <taxon>Tracheophyta</taxon>
        <taxon>Spermatophyta</taxon>
        <taxon>Magnoliopsida</taxon>
        <taxon>eudicotyledons</taxon>
        <taxon>Gunneridae</taxon>
        <taxon>Pentapetalae</taxon>
        <taxon>rosids</taxon>
        <taxon>fabids</taxon>
        <taxon>Rosales</taxon>
        <taxon>Moraceae</taxon>
        <taxon>Ficeae</taxon>
        <taxon>Ficus</taxon>
    </lineage>
</organism>
<evidence type="ECO:0000313" key="2">
    <source>
        <dbReference type="Proteomes" id="UP001187192"/>
    </source>
</evidence>
<gene>
    <name evidence="1" type="ORF">TIFTF001_026292</name>
</gene>
<reference evidence="1" key="1">
    <citation type="submission" date="2023-07" db="EMBL/GenBank/DDBJ databases">
        <title>draft genome sequence of fig (Ficus carica).</title>
        <authorList>
            <person name="Takahashi T."/>
            <person name="Nishimura K."/>
        </authorList>
    </citation>
    <scope>NUCLEOTIDE SEQUENCE</scope>
</reference>
<dbReference type="EMBL" id="BTGU01000068">
    <property type="protein sequence ID" value="GMN57171.1"/>
    <property type="molecule type" value="Genomic_DNA"/>
</dbReference>
<protein>
    <submittedName>
        <fullName evidence="1">Uncharacterized protein</fullName>
    </submittedName>
</protein>